<comment type="caution">
    <text evidence="1">The sequence shown here is derived from an EMBL/GenBank/DDBJ whole genome shotgun (WGS) entry which is preliminary data.</text>
</comment>
<protein>
    <submittedName>
        <fullName evidence="1">Uncharacterized protein</fullName>
    </submittedName>
</protein>
<dbReference type="AlphaFoldDB" id="A0A7X9E7G4"/>
<sequence length="55" mass="6497">MAEKLPDKQKVTEYFEKKLNRKLTDAEILECIQSLYYLGRAIYKFNLQKQGVKNG</sequence>
<organism evidence="1 2">
    <name type="scientific">candidate division WWE3 bacterium</name>
    <dbReference type="NCBI Taxonomy" id="2053526"/>
    <lineage>
        <taxon>Bacteria</taxon>
        <taxon>Katanobacteria</taxon>
    </lineage>
</organism>
<gene>
    <name evidence="1" type="ORF">GYA37_03265</name>
</gene>
<reference evidence="1 2" key="1">
    <citation type="journal article" date="2020" name="Biotechnol. Biofuels">
        <title>New insights from the biogas microbiome by comprehensive genome-resolved metagenomics of nearly 1600 species originating from multiple anaerobic digesters.</title>
        <authorList>
            <person name="Campanaro S."/>
            <person name="Treu L."/>
            <person name="Rodriguez-R L.M."/>
            <person name="Kovalovszki A."/>
            <person name="Ziels R.M."/>
            <person name="Maus I."/>
            <person name="Zhu X."/>
            <person name="Kougias P.G."/>
            <person name="Basile A."/>
            <person name="Luo G."/>
            <person name="Schluter A."/>
            <person name="Konstantinidis K.T."/>
            <person name="Angelidaki I."/>
        </authorList>
    </citation>
    <scope>NUCLEOTIDE SEQUENCE [LARGE SCALE GENOMIC DNA]</scope>
    <source>
        <strain evidence="1">AS27yjCOA_202</strain>
    </source>
</reference>
<proteinExistence type="predicted"/>
<dbReference type="Proteomes" id="UP000590542">
    <property type="component" value="Unassembled WGS sequence"/>
</dbReference>
<evidence type="ECO:0000313" key="2">
    <source>
        <dbReference type="Proteomes" id="UP000590542"/>
    </source>
</evidence>
<accession>A0A7X9E7G4</accession>
<evidence type="ECO:0000313" key="1">
    <source>
        <dbReference type="EMBL" id="NMB91839.1"/>
    </source>
</evidence>
<name>A0A7X9E7G4_UNCKA</name>
<dbReference type="EMBL" id="JAAZNV010000011">
    <property type="protein sequence ID" value="NMB91839.1"/>
    <property type="molecule type" value="Genomic_DNA"/>
</dbReference>